<keyword evidence="1" id="KW-1185">Reference proteome</keyword>
<dbReference type="Proteomes" id="UP000694920">
    <property type="component" value="Unplaced"/>
</dbReference>
<protein>
    <submittedName>
        <fullName evidence="2">Uncharacterized protein LOC107266872</fullName>
    </submittedName>
</protein>
<name>A0AAJ7BSM2_CEPCN</name>
<accession>A0AAJ7BSM2</accession>
<dbReference type="AlphaFoldDB" id="A0AAJ7BSM2"/>
<reference evidence="2" key="1">
    <citation type="submission" date="2025-08" db="UniProtKB">
        <authorList>
            <consortium name="RefSeq"/>
        </authorList>
    </citation>
    <scope>IDENTIFICATION</scope>
</reference>
<dbReference type="KEGG" id="ccin:107266872"/>
<gene>
    <name evidence="2" type="primary">LOC107266872</name>
</gene>
<sequence>MIMILEADEETRDFITVYKKDYRSKRLKKGRTQYSDNHHSRVTALHDVFKEFDLSADGQSEDFMREYDVNKSFFDCENKKYMKSLYQTDYSKNSGDYLSLRAKNTGENRPKITLPKDWLIPETVHRTSYRNPRDMSSNVMFQRKTLTNPGSSLAPNAKEREILQVTTGTTEYERTISSTAAQIIRERLLGEPLPLEPVIKETKDTALIRSECSSLLKSQKHSAFFKVF</sequence>
<organism evidence="1 2">
    <name type="scientific">Cephus cinctus</name>
    <name type="common">Wheat stem sawfly</name>
    <dbReference type="NCBI Taxonomy" id="211228"/>
    <lineage>
        <taxon>Eukaryota</taxon>
        <taxon>Metazoa</taxon>
        <taxon>Ecdysozoa</taxon>
        <taxon>Arthropoda</taxon>
        <taxon>Hexapoda</taxon>
        <taxon>Insecta</taxon>
        <taxon>Pterygota</taxon>
        <taxon>Neoptera</taxon>
        <taxon>Endopterygota</taxon>
        <taxon>Hymenoptera</taxon>
        <taxon>Cephoidea</taxon>
        <taxon>Cephidae</taxon>
        <taxon>Cephus</taxon>
    </lineage>
</organism>
<dbReference type="RefSeq" id="XP_015593332.1">
    <property type="nucleotide sequence ID" value="XM_015737846.2"/>
</dbReference>
<evidence type="ECO:0000313" key="2">
    <source>
        <dbReference type="RefSeq" id="XP_015593332.1"/>
    </source>
</evidence>
<dbReference type="GeneID" id="107266872"/>
<evidence type="ECO:0000313" key="1">
    <source>
        <dbReference type="Proteomes" id="UP000694920"/>
    </source>
</evidence>
<proteinExistence type="predicted"/>